<organism evidence="1 2">
    <name type="scientific">Fretibacterium fastidiosum</name>
    <dbReference type="NCBI Taxonomy" id="651822"/>
    <lineage>
        <taxon>Bacteria</taxon>
        <taxon>Thermotogati</taxon>
        <taxon>Synergistota</taxon>
        <taxon>Synergistia</taxon>
        <taxon>Synergistales</taxon>
        <taxon>Aminobacteriaceae</taxon>
        <taxon>Fretibacterium</taxon>
    </lineage>
</organism>
<evidence type="ECO:0000313" key="2">
    <source>
        <dbReference type="Proteomes" id="UP000008957"/>
    </source>
</evidence>
<protein>
    <submittedName>
        <fullName evidence="1">Uncharacterized protein</fullName>
    </submittedName>
</protein>
<proteinExistence type="predicted"/>
<keyword evidence="2" id="KW-1185">Reference proteome</keyword>
<name>A0AB94IX04_9BACT</name>
<dbReference type="KEGG" id="sbr:SY1_10000"/>
<reference evidence="1 2" key="2">
    <citation type="submission" date="2010-03" db="EMBL/GenBank/DDBJ databases">
        <authorList>
            <person name="Pajon A."/>
        </authorList>
    </citation>
    <scope>NUCLEOTIDE SEQUENCE [LARGE SCALE GENOMIC DNA]</scope>
    <source>
        <strain evidence="1 2">SGP1</strain>
    </source>
</reference>
<dbReference type="AlphaFoldDB" id="A0AB94IX04"/>
<accession>A0AB94IX04</accession>
<evidence type="ECO:0000313" key="1">
    <source>
        <dbReference type="EMBL" id="CBL28238.1"/>
    </source>
</evidence>
<gene>
    <name evidence="1" type="ORF">SY1_10000</name>
</gene>
<reference evidence="2" key="1">
    <citation type="submission" date="2010-03" db="EMBL/GenBank/DDBJ databases">
        <title>The genome sequence of Synergistetes sp. SGP1.</title>
        <authorList>
            <consortium name="metaHIT consortium -- http://www.metahit.eu/"/>
            <person name="Pajon A."/>
            <person name="Turner K."/>
            <person name="Parkhill J."/>
            <person name="Wade W."/>
            <person name="Vartoukian S."/>
        </authorList>
    </citation>
    <scope>NUCLEOTIDE SEQUENCE [LARGE SCALE GENOMIC DNA]</scope>
    <source>
        <strain evidence="2">SGP1</strain>
    </source>
</reference>
<sequence>MRRIFPVPFRFLGEEKRFKKWQWIMIEAEAAVGDNRKESRRGNFDTIQLQELMKSGTGWRARMEWLKRVPRIRGFLPPDQGKRCTPAVPEEVSLALYVPDSPVSLEIKKGAEDWTPKEKEALLQSDNPLFSRKALDLPPALKKVPYNFYYFFEAPVAEGGVKEVRLKITDWEIGALYWRCVREHGDDWERFLRNKYEAEANKLGPMILMGNMHRHPDQWLAISVFLPPRQYRELFFQKGLFDE</sequence>
<dbReference type="EMBL" id="FP929056">
    <property type="protein sequence ID" value="CBL28238.1"/>
    <property type="molecule type" value="Genomic_DNA"/>
</dbReference>
<dbReference type="Proteomes" id="UP000008957">
    <property type="component" value="Chromosome"/>
</dbReference>